<name>A0A6N3FGM7_9FIRM</name>
<dbReference type="EMBL" id="CACRUE010000044">
    <property type="protein sequence ID" value="VYU51271.1"/>
    <property type="molecule type" value="Genomic_DNA"/>
</dbReference>
<sequence length="171" mass="19005">MNNKIKILGLSAFIAIGMVPLGATQIFANEINPTQVEERNLDIDEDYDIDDNLEDVDENEEIDDSEIIPINDYVEDYQSDNNQESQDNSEDIDENEDEGVDDSQTTPIKDYAEGYQPDNNQEQKDNQEDELLIGQPKSNDTPKTSDAGVGGYIGVIIASIGGLFAVIRKMI</sequence>
<feature type="compositionally biased region" description="Acidic residues" evidence="1">
    <location>
        <begin position="56"/>
        <end position="66"/>
    </location>
</feature>
<keyword evidence="2" id="KW-0472">Membrane</keyword>
<accession>A0A6N3FGM7</accession>
<keyword evidence="2" id="KW-1133">Transmembrane helix</keyword>
<feature type="compositionally biased region" description="Acidic residues" evidence="1">
    <location>
        <begin position="87"/>
        <end position="101"/>
    </location>
</feature>
<evidence type="ECO:0000313" key="3">
    <source>
        <dbReference type="EMBL" id="VYU51271.1"/>
    </source>
</evidence>
<dbReference type="AlphaFoldDB" id="A0A6N3FGM7"/>
<dbReference type="RefSeq" id="WP_156531201.1">
    <property type="nucleotide sequence ID" value="NZ_CACRUE010000044.1"/>
</dbReference>
<gene>
    <name evidence="3" type="ORF">IBLFYP30_00403</name>
</gene>
<feature type="region of interest" description="Disordered" evidence="1">
    <location>
        <begin position="56"/>
        <end position="148"/>
    </location>
</feature>
<evidence type="ECO:0000256" key="2">
    <source>
        <dbReference type="SAM" id="Phobius"/>
    </source>
</evidence>
<protein>
    <submittedName>
        <fullName evidence="3">Uncharacterized protein</fullName>
    </submittedName>
</protein>
<keyword evidence="2" id="KW-0812">Transmembrane</keyword>
<feature type="transmembrane region" description="Helical" evidence="2">
    <location>
        <begin position="149"/>
        <end position="167"/>
    </location>
</feature>
<proteinExistence type="predicted"/>
<reference evidence="3" key="1">
    <citation type="submission" date="2019-11" db="EMBL/GenBank/DDBJ databases">
        <authorList>
            <person name="Feng L."/>
        </authorList>
    </citation>
    <scope>NUCLEOTIDE SEQUENCE</scope>
    <source>
        <strain evidence="3">IbartlettiiLFYP30</strain>
    </source>
</reference>
<evidence type="ECO:0000256" key="1">
    <source>
        <dbReference type="SAM" id="MobiDB-lite"/>
    </source>
</evidence>
<organism evidence="3">
    <name type="scientific">Intestinibacter bartlettii</name>
    <dbReference type="NCBI Taxonomy" id="261299"/>
    <lineage>
        <taxon>Bacteria</taxon>
        <taxon>Bacillati</taxon>
        <taxon>Bacillota</taxon>
        <taxon>Clostridia</taxon>
        <taxon>Peptostreptococcales</taxon>
        <taxon>Peptostreptococcaceae</taxon>
        <taxon>Intestinibacter</taxon>
    </lineage>
</organism>